<comment type="caution">
    <text evidence="1">The sequence shown here is derived from an EMBL/GenBank/DDBJ whole genome shotgun (WGS) entry which is preliminary data.</text>
</comment>
<organism evidence="1 2">
    <name type="scientific">Camellia lanceoleosa</name>
    <dbReference type="NCBI Taxonomy" id="1840588"/>
    <lineage>
        <taxon>Eukaryota</taxon>
        <taxon>Viridiplantae</taxon>
        <taxon>Streptophyta</taxon>
        <taxon>Embryophyta</taxon>
        <taxon>Tracheophyta</taxon>
        <taxon>Spermatophyta</taxon>
        <taxon>Magnoliopsida</taxon>
        <taxon>eudicotyledons</taxon>
        <taxon>Gunneridae</taxon>
        <taxon>Pentapetalae</taxon>
        <taxon>asterids</taxon>
        <taxon>Ericales</taxon>
        <taxon>Theaceae</taxon>
        <taxon>Camellia</taxon>
    </lineage>
</organism>
<sequence length="69" mass="8011">MREETMGTHISLSLTDPKSCPAKKRVGFSVPDSCAQKKIHRHSLSLFRRRQRLRRVEFLCCNQQPLTLS</sequence>
<gene>
    <name evidence="1" type="ORF">LOK49_LG04G00817</name>
</gene>
<proteinExistence type="predicted"/>
<dbReference type="EMBL" id="CM045759">
    <property type="protein sequence ID" value="KAI8020245.1"/>
    <property type="molecule type" value="Genomic_DNA"/>
</dbReference>
<name>A0ACC0I3G4_9ERIC</name>
<dbReference type="Proteomes" id="UP001060215">
    <property type="component" value="Chromosome 2"/>
</dbReference>
<accession>A0ACC0I3G4</accession>
<keyword evidence="2" id="KW-1185">Reference proteome</keyword>
<evidence type="ECO:0000313" key="2">
    <source>
        <dbReference type="Proteomes" id="UP001060215"/>
    </source>
</evidence>
<protein>
    <submittedName>
        <fullName evidence="1">Uncharacterized protein</fullName>
    </submittedName>
</protein>
<reference evidence="1 2" key="1">
    <citation type="journal article" date="2022" name="Plant J.">
        <title>Chromosome-level genome of Camellia lanceoleosa provides a valuable resource for understanding genome evolution and self-incompatibility.</title>
        <authorList>
            <person name="Gong W."/>
            <person name="Xiao S."/>
            <person name="Wang L."/>
            <person name="Liao Z."/>
            <person name="Chang Y."/>
            <person name="Mo W."/>
            <person name="Hu G."/>
            <person name="Li W."/>
            <person name="Zhao G."/>
            <person name="Zhu H."/>
            <person name="Hu X."/>
            <person name="Ji K."/>
            <person name="Xiang X."/>
            <person name="Song Q."/>
            <person name="Yuan D."/>
            <person name="Jin S."/>
            <person name="Zhang L."/>
        </authorList>
    </citation>
    <scope>NUCLEOTIDE SEQUENCE [LARGE SCALE GENOMIC DNA]</scope>
    <source>
        <strain evidence="1">SQ_2022a</strain>
    </source>
</reference>
<evidence type="ECO:0000313" key="1">
    <source>
        <dbReference type="EMBL" id="KAI8020245.1"/>
    </source>
</evidence>